<gene>
    <name evidence="1" type="ORF">Hyperionvirus8_9</name>
</gene>
<evidence type="ECO:0000313" key="1">
    <source>
        <dbReference type="EMBL" id="AYV83525.1"/>
    </source>
</evidence>
<accession>A0A3G5A8D3</accession>
<organism evidence="1">
    <name type="scientific">Hyperionvirus sp</name>
    <dbReference type="NCBI Taxonomy" id="2487770"/>
    <lineage>
        <taxon>Viruses</taxon>
        <taxon>Varidnaviria</taxon>
        <taxon>Bamfordvirae</taxon>
        <taxon>Nucleocytoviricota</taxon>
        <taxon>Megaviricetes</taxon>
        <taxon>Imitervirales</taxon>
        <taxon>Mimiviridae</taxon>
        <taxon>Klosneuvirinae</taxon>
    </lineage>
</organism>
<protein>
    <submittedName>
        <fullName evidence="1">Uncharacterized protein</fullName>
    </submittedName>
</protein>
<reference evidence="1" key="1">
    <citation type="submission" date="2018-10" db="EMBL/GenBank/DDBJ databases">
        <title>Hidden diversity of soil giant viruses.</title>
        <authorList>
            <person name="Schulz F."/>
            <person name="Alteio L."/>
            <person name="Goudeau D."/>
            <person name="Ryan E.M."/>
            <person name="Malmstrom R.R."/>
            <person name="Blanchard J."/>
            <person name="Woyke T."/>
        </authorList>
    </citation>
    <scope>NUCLEOTIDE SEQUENCE</scope>
    <source>
        <strain evidence="1">HYV1</strain>
    </source>
</reference>
<dbReference type="EMBL" id="MK072390">
    <property type="protein sequence ID" value="AYV83525.1"/>
    <property type="molecule type" value="Genomic_DNA"/>
</dbReference>
<proteinExistence type="predicted"/>
<sequence>MERIVQSFEEGDYDMVAMLVLLDNLAQGELERLVHFFVYKLVDKKIPEFVFVELMQYTARTRIDFGLLKHIKEIIELLGDDNYNVASELLIVLCDMKDASKRLNKFIEDAISDSVLGSRLLDVGVLTGGGEGIGNEVVFLMAIGDAERYIKAFTKPPLSLPDDMSPGGTNTPVKKYDQKYINEQFEIYYREEILNRLILLRNYYSLKLLENIKVDILSIIDFDNLSYTEAVIYYCLCVKKIKHCMVMNMKLCKNYISFREHYNALLDSNARWKEVVCVAEPEVAVPEVERNVEILEFIRDINMNRKIIEMIEKGRGDDLVDVRIEVLDEISVMIFIDIKN</sequence>
<name>A0A3G5A8D3_9VIRU</name>